<evidence type="ECO:0000256" key="1">
    <source>
        <dbReference type="ARBA" id="ARBA00022723"/>
    </source>
</evidence>
<feature type="compositionally biased region" description="Acidic residues" evidence="5">
    <location>
        <begin position="851"/>
        <end position="872"/>
    </location>
</feature>
<dbReference type="SUPFAM" id="SSF144232">
    <property type="entry name" value="HIT/MYND zinc finger-like"/>
    <property type="match status" value="1"/>
</dbReference>
<dbReference type="Proteomes" id="UP000541558">
    <property type="component" value="Unassembled WGS sequence"/>
</dbReference>
<feature type="compositionally biased region" description="Acidic residues" evidence="5">
    <location>
        <begin position="782"/>
        <end position="797"/>
    </location>
</feature>
<evidence type="ECO:0000313" key="8">
    <source>
        <dbReference type="Proteomes" id="UP000541558"/>
    </source>
</evidence>
<feature type="region of interest" description="Disordered" evidence="5">
    <location>
        <begin position="1255"/>
        <end position="1303"/>
    </location>
</feature>
<evidence type="ECO:0000256" key="5">
    <source>
        <dbReference type="SAM" id="MobiDB-lite"/>
    </source>
</evidence>
<feature type="region of interest" description="Disordered" evidence="5">
    <location>
        <begin position="704"/>
        <end position="952"/>
    </location>
</feature>
<evidence type="ECO:0000313" key="7">
    <source>
        <dbReference type="EMBL" id="KAF5341129.1"/>
    </source>
</evidence>
<name>A0A8H5FLF6_9AGAR</name>
<keyword evidence="3" id="KW-0862">Zinc</keyword>
<dbReference type="Gene3D" id="6.10.140.2220">
    <property type="match status" value="1"/>
</dbReference>
<feature type="compositionally biased region" description="Gly residues" evidence="5">
    <location>
        <begin position="1261"/>
        <end position="1293"/>
    </location>
</feature>
<proteinExistence type="predicted"/>
<dbReference type="OrthoDB" id="432970at2759"/>
<sequence length="1303" mass="143438">MLGDANDGSKPYLKPELLFRLAEKGSLAHLERLHEEWPEYLVGAWTKRVLSIVLSHLDAQIPVPLEGGYWSEESTQTILKIRASISLLAEAVLEFPRHKDVDRDQLVSTLRPSILQLTKWLKFIIRNPIVALGNMGETFHPDFTASAGACTIVQRIFDVDLPMLREKDLASLESLVELVLQAWMTAQPLLDDMLFNCITQYELWLGPVLRAFLTCVDDEHLLMLLKERIIKFHLPEDPKTFTRAFSYHFKQWMSSHDHINPSTVCFDTPARLLATSQRFVDFEHISKAFADSNFWSLSLAKTLAHVDTSKTFAIRPQGIAPLDVQVSSQLLLPMDQDLEVYKLARTLPDLLGAGLLSVVFKDILSSRKASLASYQERWGGRDPLQMLFRMSFQPHIASAIQSAVSAIPPSSTKAFSRSPLSPGSSHCSGFLKWSKLSALMCEKPSTASMCDNIDHGKATQLPLKDEHPGECSWCQSAVYCSKECQTMDWHRFHRDECSRLRVTRNICQTRYEVSITHRLRLNFARLLQHFLESSISSLMNEDGRTAGDSVRELNDHARFTLVDLRQFPVTVERFNEGHVPLGISNNGRRVFDDDRSQVMMEDDSDDIKVALSVAQFSRHAIFTIARFRISAEHPDDGAAAMKVVLLNVHARLVETRERGDICIGTKFLFRLPFSSVSLQSWHQGMIQTVEATKPAAPLHPASLVKKKADKRGPDAVNHTPGKTPKNPHGEKSRRAPNPRDPVGTPVDASGSPAQPTGSKTAISLKEWAEQRKTQNSFRVLEEEGDNGDEDDDEDEQNTDPIPFNLPTSPNAAEEVDSDDDMGSVFTDGPRANDDQETGKVAGELGDFAALSEDEDVQDNAMQEAEEVEEDGNDAMTVDEEHHASPAPAYTPAPQPAPQAAAANPVAMAIPAAPQHQPPPPAPQAPVANHPPAGLPPAPQLNAQPAPHAGPQVQLTISPSLQPATPLPNRYISEGMLRAYLDATDQALLDVPPGEERALVWVAGGNRLNPVEHRSMLTRIIGQQHGFNNIVFLRLTINHNLARATVGMIDGEMPGTLYVATNLYPGQLQALETRSLINHQEGTVGVAGLPLPRIAPIIRLNDISDVEYSAFNGDILTEHSQASIGANALISQHLDQFHDLLNIPPNQNWPYQPGAAMAVWLTTVRVRARTGTNPNDGRTEWGLEAGLHTASYVGEFQLTTILRAIQIRTPLGTANARYARLVACDLCYSNDHHAHFCTFSTTAGWQTPPYYIPPPLPASGSNNGGRGGYRGGRGGYRGGRGGNGGYGGRGNRGGRGGRGRGRGY</sequence>
<dbReference type="EMBL" id="JAACJK010000002">
    <property type="protein sequence ID" value="KAF5341129.1"/>
    <property type="molecule type" value="Genomic_DNA"/>
</dbReference>
<feature type="compositionally biased region" description="Low complexity" evidence="5">
    <location>
        <begin position="897"/>
        <end position="914"/>
    </location>
</feature>
<feature type="compositionally biased region" description="Polar residues" evidence="5">
    <location>
        <begin position="751"/>
        <end position="761"/>
    </location>
</feature>
<comment type="caution">
    <text evidence="7">The sequence shown here is derived from an EMBL/GenBank/DDBJ whole genome shotgun (WGS) entry which is preliminary data.</text>
</comment>
<dbReference type="PROSITE" id="PS50865">
    <property type="entry name" value="ZF_MYND_2"/>
    <property type="match status" value="1"/>
</dbReference>
<dbReference type="Pfam" id="PF01753">
    <property type="entry name" value="zf-MYND"/>
    <property type="match status" value="1"/>
</dbReference>
<keyword evidence="8" id="KW-1185">Reference proteome</keyword>
<feature type="compositionally biased region" description="Basic residues" evidence="5">
    <location>
        <begin position="1294"/>
        <end position="1303"/>
    </location>
</feature>
<evidence type="ECO:0000259" key="6">
    <source>
        <dbReference type="PROSITE" id="PS50865"/>
    </source>
</evidence>
<keyword evidence="1" id="KW-0479">Metal-binding</keyword>
<dbReference type="InterPro" id="IPR002893">
    <property type="entry name" value="Znf_MYND"/>
</dbReference>
<reference evidence="7 8" key="1">
    <citation type="journal article" date="2020" name="ISME J.">
        <title>Uncovering the hidden diversity of litter-decomposition mechanisms in mushroom-forming fungi.</title>
        <authorList>
            <person name="Floudas D."/>
            <person name="Bentzer J."/>
            <person name="Ahren D."/>
            <person name="Johansson T."/>
            <person name="Persson P."/>
            <person name="Tunlid A."/>
        </authorList>
    </citation>
    <scope>NUCLEOTIDE SEQUENCE [LARGE SCALE GENOMIC DNA]</scope>
    <source>
        <strain evidence="7 8">CBS 175.51</strain>
    </source>
</reference>
<accession>A0A8H5FLF6</accession>
<protein>
    <recommendedName>
        <fullName evidence="6">MYND-type domain-containing protein</fullName>
    </recommendedName>
</protein>
<evidence type="ECO:0000256" key="2">
    <source>
        <dbReference type="ARBA" id="ARBA00022771"/>
    </source>
</evidence>
<evidence type="ECO:0000256" key="3">
    <source>
        <dbReference type="ARBA" id="ARBA00022833"/>
    </source>
</evidence>
<dbReference type="GO" id="GO:0008270">
    <property type="term" value="F:zinc ion binding"/>
    <property type="evidence" value="ECO:0007669"/>
    <property type="project" value="UniProtKB-KW"/>
</dbReference>
<evidence type="ECO:0000256" key="4">
    <source>
        <dbReference type="PROSITE-ProRule" id="PRU00134"/>
    </source>
</evidence>
<organism evidence="7 8">
    <name type="scientific">Ephemerocybe angulata</name>
    <dbReference type="NCBI Taxonomy" id="980116"/>
    <lineage>
        <taxon>Eukaryota</taxon>
        <taxon>Fungi</taxon>
        <taxon>Dikarya</taxon>
        <taxon>Basidiomycota</taxon>
        <taxon>Agaricomycotina</taxon>
        <taxon>Agaricomycetes</taxon>
        <taxon>Agaricomycetidae</taxon>
        <taxon>Agaricales</taxon>
        <taxon>Agaricineae</taxon>
        <taxon>Psathyrellaceae</taxon>
        <taxon>Ephemerocybe</taxon>
    </lineage>
</organism>
<feature type="domain" description="MYND-type" evidence="6">
    <location>
        <begin position="450"/>
        <end position="497"/>
    </location>
</feature>
<gene>
    <name evidence="7" type="ORF">D9611_005854</name>
</gene>
<feature type="compositionally biased region" description="Low complexity" evidence="5">
    <location>
        <begin position="939"/>
        <end position="948"/>
    </location>
</feature>
<keyword evidence="2 4" id="KW-0863">Zinc-finger</keyword>